<keyword evidence="1" id="KW-1133">Transmembrane helix</keyword>
<keyword evidence="1" id="KW-0812">Transmembrane</keyword>
<protein>
    <submittedName>
        <fullName evidence="2">Lysine transporter LysE</fullName>
    </submittedName>
</protein>
<comment type="caution">
    <text evidence="2">The sequence shown here is derived from an EMBL/GenBank/DDBJ whole genome shotgun (WGS) entry which is preliminary data.</text>
</comment>
<name>A0AAV4M0P2_BABCB</name>
<evidence type="ECO:0000256" key="1">
    <source>
        <dbReference type="SAM" id="Phobius"/>
    </source>
</evidence>
<evidence type="ECO:0000313" key="2">
    <source>
        <dbReference type="EMBL" id="GIX65465.1"/>
    </source>
</evidence>
<reference evidence="2 3" key="1">
    <citation type="submission" date="2021-06" db="EMBL/GenBank/DDBJ databases">
        <title>Genome sequence of Babesia caballi.</title>
        <authorList>
            <person name="Yamagishi J."/>
            <person name="Kidaka T."/>
            <person name="Ochi A."/>
        </authorList>
    </citation>
    <scope>NUCLEOTIDE SEQUENCE [LARGE SCALE GENOMIC DNA]</scope>
    <source>
        <strain evidence="2">USDA-D6B2</strain>
    </source>
</reference>
<proteinExistence type="predicted"/>
<sequence length="115" mass="11948">MRAGLASVNIWGQEPLAVEVKSHGTAGKRLILPAAAVIMTPPVDVAEGLVVEGEAAEVYLGALSFVIFTTHIVPLGFIIVRRICFSLKLGDEGCCGVADGGEYGGVGRFGIHSIL</sequence>
<dbReference type="Proteomes" id="UP001497744">
    <property type="component" value="Unassembled WGS sequence"/>
</dbReference>
<gene>
    <name evidence="2" type="ORF">BcabD6B2_49000</name>
</gene>
<evidence type="ECO:0000313" key="3">
    <source>
        <dbReference type="Proteomes" id="UP001497744"/>
    </source>
</evidence>
<dbReference type="RefSeq" id="XP_067717534.1">
    <property type="nucleotide sequence ID" value="XM_067861433.1"/>
</dbReference>
<dbReference type="GeneID" id="94196946"/>
<keyword evidence="3" id="KW-1185">Reference proteome</keyword>
<dbReference type="EMBL" id="BPLF01000004">
    <property type="protein sequence ID" value="GIX65465.1"/>
    <property type="molecule type" value="Genomic_DNA"/>
</dbReference>
<accession>A0AAV4M0P2</accession>
<dbReference type="AlphaFoldDB" id="A0AAV4M0P2"/>
<keyword evidence="1" id="KW-0472">Membrane</keyword>
<organism evidence="2 3">
    <name type="scientific">Babesia caballi</name>
    <dbReference type="NCBI Taxonomy" id="5871"/>
    <lineage>
        <taxon>Eukaryota</taxon>
        <taxon>Sar</taxon>
        <taxon>Alveolata</taxon>
        <taxon>Apicomplexa</taxon>
        <taxon>Aconoidasida</taxon>
        <taxon>Piroplasmida</taxon>
        <taxon>Babesiidae</taxon>
        <taxon>Babesia</taxon>
    </lineage>
</organism>
<feature type="transmembrane region" description="Helical" evidence="1">
    <location>
        <begin position="58"/>
        <end position="80"/>
    </location>
</feature>